<organism evidence="5 6">
    <name type="scientific">Melghiribacillus thermohalophilus</name>
    <dbReference type="NCBI Taxonomy" id="1324956"/>
    <lineage>
        <taxon>Bacteria</taxon>
        <taxon>Bacillati</taxon>
        <taxon>Bacillota</taxon>
        <taxon>Bacilli</taxon>
        <taxon>Bacillales</taxon>
        <taxon>Bacillaceae</taxon>
        <taxon>Melghiribacillus</taxon>
    </lineage>
</organism>
<dbReference type="SUPFAM" id="SSF58104">
    <property type="entry name" value="Methyl-accepting chemotaxis protein (MCP) signaling domain"/>
    <property type="match status" value="1"/>
</dbReference>
<feature type="transmembrane region" description="Helical" evidence="3">
    <location>
        <begin position="66"/>
        <end position="84"/>
    </location>
</feature>
<dbReference type="AlphaFoldDB" id="A0A4R3N3B4"/>
<dbReference type="RefSeq" id="WP_132371425.1">
    <property type="nucleotide sequence ID" value="NZ_SMAN01000006.1"/>
</dbReference>
<sequence>MDTQGELLQRQNLMLLKILLFGIVLGLGAELVVGAPLINMVSLGGLGSLFLGINTLLYVKRFNPHWIPYIAVTGMAVVAIVIIHSSDYFTNILFAFFLLGVAAISLSFAVLTTGGVLGIGILAYFVIEKGQHAGFDSRSVVMTMVFFVLVYAVLIIQVRMSRKLFTDVQETLKETAHLHSIQENQNKKMNQTAKIVDESINKFSKHIHIQSNIMQEMSESFNEVGSAAESQVQSITKITALTSDASERVKNMIGSLEALTESSRETKTATSEGEQAIQAVLKKMKGFQHSFQTIKDQITTLTVKISESTGFTNQIQDIAEQTNLLALNASIEAARAGEAGAGFAVVAEEVRKLAEMTNQAASRISENLRDIETSASDTEGYVNKSETELRETLTITNRAMSYFHDIERKIQLFVQEFQKFGVESKVIQDSAEGIDQAVNDLAALIEEMSATMEQMQKIVSDHYQKHEQLIQSIQKTKQVVNELVNSGKEASKFRQNRK</sequence>
<evidence type="ECO:0000256" key="3">
    <source>
        <dbReference type="SAM" id="Phobius"/>
    </source>
</evidence>
<protein>
    <submittedName>
        <fullName evidence="5">Methyl-accepting chemotaxis protein</fullName>
    </submittedName>
</protein>
<keyword evidence="3" id="KW-1133">Transmembrane helix</keyword>
<dbReference type="PANTHER" id="PTHR32089">
    <property type="entry name" value="METHYL-ACCEPTING CHEMOTAXIS PROTEIN MCPB"/>
    <property type="match status" value="1"/>
</dbReference>
<keyword evidence="1 2" id="KW-0807">Transducer</keyword>
<dbReference type="Proteomes" id="UP000294650">
    <property type="component" value="Unassembled WGS sequence"/>
</dbReference>
<feature type="domain" description="Methyl-accepting transducer" evidence="4">
    <location>
        <begin position="215"/>
        <end position="456"/>
    </location>
</feature>
<dbReference type="EMBL" id="SMAN01000006">
    <property type="protein sequence ID" value="TCT23630.1"/>
    <property type="molecule type" value="Genomic_DNA"/>
</dbReference>
<dbReference type="InterPro" id="IPR004089">
    <property type="entry name" value="MCPsignal_dom"/>
</dbReference>
<feature type="transmembrane region" description="Helical" evidence="3">
    <location>
        <begin position="37"/>
        <end position="59"/>
    </location>
</feature>
<dbReference type="GO" id="GO:0007165">
    <property type="term" value="P:signal transduction"/>
    <property type="evidence" value="ECO:0007669"/>
    <property type="project" value="UniProtKB-KW"/>
</dbReference>
<gene>
    <name evidence="5" type="ORF">EDD68_10640</name>
</gene>
<feature type="transmembrane region" description="Helical" evidence="3">
    <location>
        <begin position="12"/>
        <end position="31"/>
    </location>
</feature>
<dbReference type="GO" id="GO:0016020">
    <property type="term" value="C:membrane"/>
    <property type="evidence" value="ECO:0007669"/>
    <property type="project" value="InterPro"/>
</dbReference>
<keyword evidence="3" id="KW-0472">Membrane</keyword>
<accession>A0A4R3N3B4</accession>
<name>A0A4R3N3B4_9BACI</name>
<dbReference type="Pfam" id="PF00015">
    <property type="entry name" value="MCPsignal"/>
    <property type="match status" value="1"/>
</dbReference>
<evidence type="ECO:0000313" key="6">
    <source>
        <dbReference type="Proteomes" id="UP000294650"/>
    </source>
</evidence>
<dbReference type="PROSITE" id="PS50111">
    <property type="entry name" value="CHEMOTAXIS_TRANSDUC_2"/>
    <property type="match status" value="1"/>
</dbReference>
<dbReference type="OrthoDB" id="9804712at2"/>
<feature type="transmembrane region" description="Helical" evidence="3">
    <location>
        <begin position="96"/>
        <end position="127"/>
    </location>
</feature>
<evidence type="ECO:0000313" key="5">
    <source>
        <dbReference type="EMBL" id="TCT23630.1"/>
    </source>
</evidence>
<dbReference type="Gene3D" id="1.10.287.950">
    <property type="entry name" value="Methyl-accepting chemotaxis protein"/>
    <property type="match status" value="1"/>
</dbReference>
<reference evidence="5 6" key="1">
    <citation type="submission" date="2019-03" db="EMBL/GenBank/DDBJ databases">
        <title>Genomic Encyclopedia of Type Strains, Phase IV (KMG-IV): sequencing the most valuable type-strain genomes for metagenomic binning, comparative biology and taxonomic classification.</title>
        <authorList>
            <person name="Goeker M."/>
        </authorList>
    </citation>
    <scope>NUCLEOTIDE SEQUENCE [LARGE SCALE GENOMIC DNA]</scope>
    <source>
        <strain evidence="5 6">DSM 25894</strain>
    </source>
</reference>
<dbReference type="PANTHER" id="PTHR32089:SF112">
    <property type="entry name" value="LYSOZYME-LIKE PROTEIN-RELATED"/>
    <property type="match status" value="1"/>
</dbReference>
<evidence type="ECO:0000256" key="2">
    <source>
        <dbReference type="PROSITE-ProRule" id="PRU00284"/>
    </source>
</evidence>
<dbReference type="SMART" id="SM00283">
    <property type="entry name" value="MA"/>
    <property type="match status" value="1"/>
</dbReference>
<comment type="caution">
    <text evidence="5">The sequence shown here is derived from an EMBL/GenBank/DDBJ whole genome shotgun (WGS) entry which is preliminary data.</text>
</comment>
<evidence type="ECO:0000256" key="1">
    <source>
        <dbReference type="ARBA" id="ARBA00023224"/>
    </source>
</evidence>
<evidence type="ECO:0000259" key="4">
    <source>
        <dbReference type="PROSITE" id="PS50111"/>
    </source>
</evidence>
<feature type="transmembrane region" description="Helical" evidence="3">
    <location>
        <begin position="139"/>
        <end position="158"/>
    </location>
</feature>
<keyword evidence="6" id="KW-1185">Reference proteome</keyword>
<proteinExistence type="predicted"/>
<keyword evidence="3" id="KW-0812">Transmembrane</keyword>